<feature type="repeat" description="ANK" evidence="3">
    <location>
        <begin position="142"/>
        <end position="179"/>
    </location>
</feature>
<evidence type="ECO:0000313" key="6">
    <source>
        <dbReference type="Proteomes" id="UP001163719"/>
    </source>
</evidence>
<dbReference type="Proteomes" id="UP001163719">
    <property type="component" value="Unassembled WGS sequence"/>
</dbReference>
<proteinExistence type="predicted"/>
<organism evidence="5 6">
    <name type="scientific">Chryseobacterium oryctis</name>
    <dbReference type="NCBI Taxonomy" id="2952618"/>
    <lineage>
        <taxon>Bacteria</taxon>
        <taxon>Pseudomonadati</taxon>
        <taxon>Bacteroidota</taxon>
        <taxon>Flavobacteriia</taxon>
        <taxon>Flavobacteriales</taxon>
        <taxon>Weeksellaceae</taxon>
        <taxon>Chryseobacterium group</taxon>
        <taxon>Chryseobacterium</taxon>
    </lineage>
</organism>
<dbReference type="InterPro" id="IPR036770">
    <property type="entry name" value="Ankyrin_rpt-contain_sf"/>
</dbReference>
<dbReference type="SMART" id="SM00248">
    <property type="entry name" value="ANK"/>
    <property type="match status" value="3"/>
</dbReference>
<keyword evidence="2 3" id="KW-0040">ANK repeat</keyword>
<keyword evidence="4" id="KW-0732">Signal</keyword>
<keyword evidence="6" id="KW-1185">Reference proteome</keyword>
<feature type="signal peptide" evidence="4">
    <location>
        <begin position="1"/>
        <end position="20"/>
    </location>
</feature>
<gene>
    <name evidence="5" type="ORF">OH806_09070</name>
</gene>
<name>A0ABT3HNN9_9FLAO</name>
<evidence type="ECO:0000256" key="2">
    <source>
        <dbReference type="ARBA" id="ARBA00023043"/>
    </source>
</evidence>
<dbReference type="SUPFAM" id="SSF48403">
    <property type="entry name" value="Ankyrin repeat"/>
    <property type="match status" value="1"/>
</dbReference>
<evidence type="ECO:0000313" key="5">
    <source>
        <dbReference type="EMBL" id="MCW3161411.1"/>
    </source>
</evidence>
<dbReference type="EMBL" id="JAPDHV010000003">
    <property type="protein sequence ID" value="MCW3161411.1"/>
    <property type="molecule type" value="Genomic_DNA"/>
</dbReference>
<dbReference type="InterPro" id="IPR051637">
    <property type="entry name" value="Ank_repeat_dom-contain_49"/>
</dbReference>
<comment type="caution">
    <text evidence="5">The sequence shown here is derived from an EMBL/GenBank/DDBJ whole genome shotgun (WGS) entry which is preliminary data.</text>
</comment>
<feature type="chain" id="PRO_5045131715" evidence="4">
    <location>
        <begin position="21"/>
        <end position="305"/>
    </location>
</feature>
<sequence>MKTIILILFSIMTLFSCSDASLRSRKNANREQYPPSKMFKGDALSAAQKMYDGDIAEMEREIKQNNLNLNKLDDSTGYTLLMYATIIEDMRAMEKLLSLGADPTIIIPDGGLANPLNHAVALNNYKMMDLLFKYKANPNPKIGRSPLINAMLVGGFKNTEKKLIDYLLAHGADINNISLNGDNIMEAVTRDDLDMALYFLEKGGQPVIEGTTLCPVAKYIQFEEQNQKKFKNEETPYFKKLMTFKQKLIEKYNVKFPYEKDTMEEARLRIKLYEHLSPQDKISINFKKNYGEKWYQKDLELVEGK</sequence>
<dbReference type="InterPro" id="IPR002110">
    <property type="entry name" value="Ankyrin_rpt"/>
</dbReference>
<evidence type="ECO:0000256" key="3">
    <source>
        <dbReference type="PROSITE-ProRule" id="PRU00023"/>
    </source>
</evidence>
<dbReference type="PROSITE" id="PS51257">
    <property type="entry name" value="PROKAR_LIPOPROTEIN"/>
    <property type="match status" value="1"/>
</dbReference>
<dbReference type="PROSITE" id="PS50088">
    <property type="entry name" value="ANK_REPEAT"/>
    <property type="match status" value="1"/>
</dbReference>
<dbReference type="PANTHER" id="PTHR24180">
    <property type="entry name" value="CYCLIN-DEPENDENT KINASE INHIBITOR 2C-RELATED"/>
    <property type="match status" value="1"/>
</dbReference>
<accession>A0ABT3HNN9</accession>
<dbReference type="PANTHER" id="PTHR24180:SF45">
    <property type="entry name" value="POLY [ADP-RIBOSE] POLYMERASE TANKYRASE"/>
    <property type="match status" value="1"/>
</dbReference>
<reference evidence="5" key="1">
    <citation type="submission" date="2022-10" db="EMBL/GenBank/DDBJ databases">
        <title>Chryseobacterium babae sp. nov. isolated from the gut of the beetle Oryctes rhinoceros, and Chryseobacterium kimseyorum sp. nov., isolated from a stick insect rearing cage.</title>
        <authorList>
            <person name="Shelomi M."/>
            <person name="Han C.-J."/>
            <person name="Chen W.-M."/>
            <person name="Chen H.-K."/>
            <person name="Liaw S.-J."/>
            <person name="Muhle E."/>
            <person name="Clermont D."/>
        </authorList>
    </citation>
    <scope>NUCLEOTIDE SEQUENCE</scope>
    <source>
        <strain evidence="5">WLa1L2M3</strain>
    </source>
</reference>
<evidence type="ECO:0000256" key="4">
    <source>
        <dbReference type="SAM" id="SignalP"/>
    </source>
</evidence>
<dbReference type="Gene3D" id="1.25.40.20">
    <property type="entry name" value="Ankyrin repeat-containing domain"/>
    <property type="match status" value="1"/>
</dbReference>
<keyword evidence="1" id="KW-0677">Repeat</keyword>
<protein>
    <submittedName>
        <fullName evidence="5">Ankyrin repeat domain-containing protein</fullName>
    </submittedName>
</protein>
<evidence type="ECO:0000256" key="1">
    <source>
        <dbReference type="ARBA" id="ARBA00022737"/>
    </source>
</evidence>